<dbReference type="AlphaFoldDB" id="A0A561PL61"/>
<dbReference type="EMBL" id="VIWO01000006">
    <property type="protein sequence ID" value="TWF38853.1"/>
    <property type="molecule type" value="Genomic_DNA"/>
</dbReference>
<comment type="caution">
    <text evidence="1">The sequence shown here is derived from an EMBL/GenBank/DDBJ whole genome shotgun (WGS) entry which is preliminary data.</text>
</comment>
<gene>
    <name evidence="1" type="ORF">FHW36_10676</name>
</gene>
<proteinExistence type="predicted"/>
<accession>A0A561PL61</accession>
<dbReference type="Proteomes" id="UP000320811">
    <property type="component" value="Unassembled WGS sequence"/>
</dbReference>
<reference evidence="1 2" key="1">
    <citation type="submission" date="2019-06" db="EMBL/GenBank/DDBJ databases">
        <title>Sorghum-associated microbial communities from plants grown in Nebraska, USA.</title>
        <authorList>
            <person name="Schachtman D."/>
        </authorList>
    </citation>
    <scope>NUCLEOTIDE SEQUENCE [LARGE SCALE GENOMIC DNA]</scope>
    <source>
        <strain evidence="1 2">1209</strain>
    </source>
</reference>
<name>A0A561PL61_9BACT</name>
<dbReference type="RefSeq" id="WP_145671287.1">
    <property type="nucleotide sequence ID" value="NZ_VIWO01000006.1"/>
</dbReference>
<dbReference type="OrthoDB" id="1337491at2"/>
<keyword evidence="2" id="KW-1185">Reference proteome</keyword>
<evidence type="ECO:0000313" key="2">
    <source>
        <dbReference type="Proteomes" id="UP000320811"/>
    </source>
</evidence>
<evidence type="ECO:0000313" key="1">
    <source>
        <dbReference type="EMBL" id="TWF38853.1"/>
    </source>
</evidence>
<sequence length="319" mass="34632">MAYDVSTLANYTKENEALLVTSSVFGAKTQQKISAQGNVLTGVKSSEQINRIDTDAVFQSGAACGFTASGTTAITQRAVVVGKIKVQEALCPKTLESKYTQKALQVGSKNESIPFEQDYTDKKSARIAAQNEVAIWQGDTASADGNLNKFDGLIKLIDAATNEILSNTAALTNGGPIAVATGVTQANIIDIVDGVFKALPVALLDKPDTEIVLGWDLFRLYVLALREKNLYHYSADNTDGELTIPGTNIKLVALNGLNGTNRVFGFRWSNIFLGTDMLNEEEKFEIFFAKEAQEVRFDTQWKLGVNVAFPDEVVSFKLV</sequence>
<protein>
    <submittedName>
        <fullName evidence="1">Uncharacterized protein</fullName>
    </submittedName>
</protein>
<organism evidence="1 2">
    <name type="scientific">Chitinophaga polysaccharea</name>
    <dbReference type="NCBI Taxonomy" id="1293035"/>
    <lineage>
        <taxon>Bacteria</taxon>
        <taxon>Pseudomonadati</taxon>
        <taxon>Bacteroidota</taxon>
        <taxon>Chitinophagia</taxon>
        <taxon>Chitinophagales</taxon>
        <taxon>Chitinophagaceae</taxon>
        <taxon>Chitinophaga</taxon>
    </lineage>
</organism>